<comment type="subcellular location">
    <subcellularLocation>
        <location evidence="1">Membrane</location>
        <topology evidence="1">Multi-pass membrane protein</topology>
    </subcellularLocation>
</comment>
<feature type="compositionally biased region" description="Basic and acidic residues" evidence="6">
    <location>
        <begin position="533"/>
        <end position="543"/>
    </location>
</feature>
<dbReference type="Pfam" id="PF02133">
    <property type="entry name" value="Transp_cyt_pur"/>
    <property type="match status" value="1"/>
</dbReference>
<keyword evidence="9" id="KW-1185">Reference proteome</keyword>
<feature type="transmembrane region" description="Helical" evidence="7">
    <location>
        <begin position="454"/>
        <end position="472"/>
    </location>
</feature>
<dbReference type="FunFam" id="1.10.4160.10:FF:000001">
    <property type="entry name" value="Uracil permease, putative"/>
    <property type="match status" value="1"/>
</dbReference>
<feature type="transmembrane region" description="Helical" evidence="7">
    <location>
        <begin position="180"/>
        <end position="198"/>
    </location>
</feature>
<feature type="transmembrane region" description="Helical" evidence="7">
    <location>
        <begin position="375"/>
        <end position="393"/>
    </location>
</feature>
<dbReference type="InterPro" id="IPR001248">
    <property type="entry name" value="Pur-cyt_permease"/>
</dbReference>
<dbReference type="NCBIfam" id="TIGR00800">
    <property type="entry name" value="ncs1"/>
    <property type="match status" value="1"/>
</dbReference>
<reference evidence="8" key="1">
    <citation type="journal article" date="2021" name="J Fungi (Basel)">
        <title>Genomic and Metabolomic Analyses of the Marine Fungus Emericellopsis cladophorae: Insights into Saltwater Adaptability Mechanisms and Its Biosynthetic Potential.</title>
        <authorList>
            <person name="Goncalves M.F.M."/>
            <person name="Hilario S."/>
            <person name="Van de Peer Y."/>
            <person name="Esteves A.C."/>
            <person name="Alves A."/>
        </authorList>
    </citation>
    <scope>NUCLEOTIDE SEQUENCE</scope>
    <source>
        <strain evidence="8">MUM 19.33</strain>
    </source>
</reference>
<evidence type="ECO:0000313" key="8">
    <source>
        <dbReference type="EMBL" id="KAI6778488.1"/>
    </source>
</evidence>
<proteinExistence type="inferred from homology"/>
<accession>A0A9P9XVR4</accession>
<feature type="transmembrane region" description="Helical" evidence="7">
    <location>
        <begin position="285"/>
        <end position="306"/>
    </location>
</feature>
<evidence type="ECO:0000256" key="6">
    <source>
        <dbReference type="SAM" id="MobiDB-lite"/>
    </source>
</evidence>
<feature type="transmembrane region" description="Helical" evidence="7">
    <location>
        <begin position="82"/>
        <end position="101"/>
    </location>
</feature>
<feature type="transmembrane region" description="Helical" evidence="7">
    <location>
        <begin position="334"/>
        <end position="354"/>
    </location>
</feature>
<keyword evidence="5 7" id="KW-0472">Membrane</keyword>
<dbReference type="GO" id="GO:0015205">
    <property type="term" value="F:nucleobase transmembrane transporter activity"/>
    <property type="evidence" value="ECO:0007669"/>
    <property type="project" value="TreeGrafter"/>
</dbReference>
<comment type="caution">
    <text evidence="8">The sequence shown here is derived from an EMBL/GenBank/DDBJ whole genome shotgun (WGS) entry which is preliminary data.</text>
</comment>
<keyword evidence="4 7" id="KW-1133">Transmembrane helix</keyword>
<dbReference type="Proteomes" id="UP001055219">
    <property type="component" value="Unassembled WGS sequence"/>
</dbReference>
<dbReference type="RefSeq" id="XP_051359344.1">
    <property type="nucleotide sequence ID" value="XM_051509694.1"/>
</dbReference>
<evidence type="ECO:0000256" key="3">
    <source>
        <dbReference type="ARBA" id="ARBA00022692"/>
    </source>
</evidence>
<dbReference type="AlphaFoldDB" id="A0A9P9XVR4"/>
<feature type="transmembrane region" description="Helical" evidence="7">
    <location>
        <begin position="484"/>
        <end position="503"/>
    </location>
</feature>
<evidence type="ECO:0000256" key="7">
    <source>
        <dbReference type="SAM" id="Phobius"/>
    </source>
</evidence>
<dbReference type="GO" id="GO:0005886">
    <property type="term" value="C:plasma membrane"/>
    <property type="evidence" value="ECO:0007669"/>
    <property type="project" value="TreeGrafter"/>
</dbReference>
<feature type="transmembrane region" description="Helical" evidence="7">
    <location>
        <begin position="55"/>
        <end position="76"/>
    </location>
</feature>
<feature type="transmembrane region" description="Helical" evidence="7">
    <location>
        <begin position="245"/>
        <end position="265"/>
    </location>
</feature>
<dbReference type="Gene3D" id="1.10.4160.10">
    <property type="entry name" value="Hydantoin permease"/>
    <property type="match status" value="1"/>
</dbReference>
<evidence type="ECO:0000256" key="4">
    <source>
        <dbReference type="ARBA" id="ARBA00022989"/>
    </source>
</evidence>
<dbReference type="InterPro" id="IPR045225">
    <property type="entry name" value="Uracil/uridine/allantoin_perm"/>
</dbReference>
<dbReference type="PANTHER" id="PTHR30618">
    <property type="entry name" value="NCS1 FAMILY PURINE/PYRIMIDINE TRANSPORTER"/>
    <property type="match status" value="1"/>
</dbReference>
<organism evidence="8 9">
    <name type="scientific">Emericellopsis cladophorae</name>
    <dbReference type="NCBI Taxonomy" id="2686198"/>
    <lineage>
        <taxon>Eukaryota</taxon>
        <taxon>Fungi</taxon>
        <taxon>Dikarya</taxon>
        <taxon>Ascomycota</taxon>
        <taxon>Pezizomycotina</taxon>
        <taxon>Sordariomycetes</taxon>
        <taxon>Hypocreomycetidae</taxon>
        <taxon>Hypocreales</taxon>
        <taxon>Bionectriaceae</taxon>
        <taxon>Emericellopsis</taxon>
    </lineage>
</organism>
<feature type="transmembrane region" description="Helical" evidence="7">
    <location>
        <begin position="205"/>
        <end position="225"/>
    </location>
</feature>
<evidence type="ECO:0000313" key="9">
    <source>
        <dbReference type="Proteomes" id="UP001055219"/>
    </source>
</evidence>
<dbReference type="CDD" id="cd11482">
    <property type="entry name" value="SLC-NCS1sbd_NRT1-like"/>
    <property type="match status" value="1"/>
</dbReference>
<dbReference type="PANTHER" id="PTHR30618:SF2">
    <property type="entry name" value="ALLANTOIN PERMEASE-RELATED"/>
    <property type="match status" value="1"/>
</dbReference>
<name>A0A9P9XVR4_9HYPO</name>
<evidence type="ECO:0000256" key="1">
    <source>
        <dbReference type="ARBA" id="ARBA00004141"/>
    </source>
</evidence>
<sequence>MSGAAYASGSRVKHLVSKIAVESETGLTSTQLMLTNHDLKPVEAARRQWRWKNYIFFWIADSYNLNTWMISSSMIVNGLSWWQSWLCVWAGYTIAAAFVVINARIGAHYAISLPVAARSSFGIWGSLWPVFNRAAMACIWYGVQSWIGGRCVYVMIHAIWKSWNRDIPSPAFTSTTTADWVSFFIFWLLSLPAIWPPVHKIRHLFTAKSIVVPPAGLAFLIWAIVKAGGIGPVVRRSNSIYGSDLAWEVILGIMSSVANFAALIVNAPDFARFARTPKDAKWSQLFSIPVSFAITSLIGILVSSAAEVIYNEIIWDPLEILEKFIEDGGSGERFGVFVIALAFALAQLGTNIAANSVSAGTDMTALLPRFINIRRGGYICAAVGLIMMPWHLLETSNQFTTYLSAYSVFLSSVAGVLVSDYYVVRKGYIEIKELYDGRKLGPYYFTYGINPRAYAAYIAGILINVVGFAGAVGNDVPPVARYIYNVNFFGGFIVSFVVYWALCKVFPVPATSKTWMEVSQAELEDVRVAYNSSDDHLDPERADVSSNPDGKPVF</sequence>
<evidence type="ECO:0000256" key="2">
    <source>
        <dbReference type="ARBA" id="ARBA00008974"/>
    </source>
</evidence>
<dbReference type="InterPro" id="IPR012681">
    <property type="entry name" value="NCS1"/>
</dbReference>
<reference evidence="8" key="2">
    <citation type="submission" date="2022-07" db="EMBL/GenBank/DDBJ databases">
        <authorList>
            <person name="Goncalves M.F.M."/>
            <person name="Hilario S."/>
            <person name="Van De Peer Y."/>
            <person name="Esteves A.C."/>
            <person name="Alves A."/>
        </authorList>
    </citation>
    <scope>NUCLEOTIDE SEQUENCE</scope>
    <source>
        <strain evidence="8">MUM 19.33</strain>
    </source>
</reference>
<feature type="transmembrane region" description="Helical" evidence="7">
    <location>
        <begin position="138"/>
        <end position="160"/>
    </location>
</feature>
<feature type="region of interest" description="Disordered" evidence="6">
    <location>
        <begin position="533"/>
        <end position="554"/>
    </location>
</feature>
<comment type="similarity">
    <text evidence="2">Belongs to the purine-cytosine permease (2.A.39) family.</text>
</comment>
<dbReference type="OrthoDB" id="2018619at2759"/>
<keyword evidence="3 7" id="KW-0812">Transmembrane</keyword>
<dbReference type="EMBL" id="JAGIXG020000067">
    <property type="protein sequence ID" value="KAI6778488.1"/>
    <property type="molecule type" value="Genomic_DNA"/>
</dbReference>
<feature type="transmembrane region" description="Helical" evidence="7">
    <location>
        <begin position="405"/>
        <end position="424"/>
    </location>
</feature>
<gene>
    <name evidence="8" type="ORF">J7T54_000384</name>
</gene>
<dbReference type="GeneID" id="75826903"/>
<protein>
    <submittedName>
        <fullName evidence="8">Permease C29B12.14c-like protein</fullName>
    </submittedName>
</protein>
<evidence type="ECO:0000256" key="5">
    <source>
        <dbReference type="ARBA" id="ARBA00023136"/>
    </source>
</evidence>